<evidence type="ECO:0000256" key="2">
    <source>
        <dbReference type="ARBA" id="ARBA00023002"/>
    </source>
</evidence>
<dbReference type="InterPro" id="IPR036291">
    <property type="entry name" value="NAD(P)-bd_dom_sf"/>
</dbReference>
<dbReference type="GO" id="GO:0016491">
    <property type="term" value="F:oxidoreductase activity"/>
    <property type="evidence" value="ECO:0007669"/>
    <property type="project" value="UniProtKB-KW"/>
</dbReference>
<protein>
    <recommendedName>
        <fullName evidence="5">Short-chain dehydrogenase/reductase</fullName>
    </recommendedName>
</protein>
<dbReference type="PANTHER" id="PTHR43157">
    <property type="entry name" value="PHOSPHATIDYLINOSITOL-GLYCAN BIOSYNTHESIS CLASS F PROTEIN-RELATED"/>
    <property type="match status" value="1"/>
</dbReference>
<accession>A0AAN6F3C3</accession>
<proteinExistence type="inferred from homology"/>
<comment type="caution">
    <text evidence="3">The sequence shown here is derived from an EMBL/GenBank/DDBJ whole genome shotgun (WGS) entry which is preliminary data.</text>
</comment>
<evidence type="ECO:0000313" key="3">
    <source>
        <dbReference type="EMBL" id="KAJ8995973.1"/>
    </source>
</evidence>
<organism evidence="3 4">
    <name type="scientific">Exophiala dermatitidis</name>
    <name type="common">Black yeast-like fungus</name>
    <name type="synonym">Wangiella dermatitidis</name>
    <dbReference type="NCBI Taxonomy" id="5970"/>
    <lineage>
        <taxon>Eukaryota</taxon>
        <taxon>Fungi</taxon>
        <taxon>Dikarya</taxon>
        <taxon>Ascomycota</taxon>
        <taxon>Pezizomycotina</taxon>
        <taxon>Eurotiomycetes</taxon>
        <taxon>Chaetothyriomycetidae</taxon>
        <taxon>Chaetothyriales</taxon>
        <taxon>Herpotrichiellaceae</taxon>
        <taxon>Exophiala</taxon>
    </lineage>
</organism>
<dbReference type="EMBL" id="JAJGCB010000001">
    <property type="protein sequence ID" value="KAJ8995973.1"/>
    <property type="molecule type" value="Genomic_DNA"/>
</dbReference>
<sequence length="366" mass="40258">MSQEYNIHPDLGGAVRRFLYAQIFRTPPYPTQSFAGQTVIVTGSNCGLGLEASRHFYRLGCAKLILAVRTVSKGEAAKEDIVRSVRNRSDGADAIEVWPLDLASTDSTLSFAERVRTSLPRVDAVIENAGINNFSWKVVEGGWEETIQVNVINTLLLGLLVLPKLSETKTKDPASTPHLEIVSSLVHRFTRFKEVNAPDIYAELNDKQKFAGADRYLAVSHSRYNVSKLLEILFVRELVSRLEAQAQAQSLSSPPASRISGVVITLVNPGMCVSNLDRGMPLPMQTALSVFRFLLGRSTEVGSRTLVHGACAGPTSHGEYLSECQNEQVENWIYSDVGKGVQKKVFEQTMRVLEQRKPGLAGELGL</sequence>
<name>A0AAN6F3C3_EXODE</name>
<evidence type="ECO:0000313" key="4">
    <source>
        <dbReference type="Proteomes" id="UP001161757"/>
    </source>
</evidence>
<evidence type="ECO:0000256" key="1">
    <source>
        <dbReference type="ARBA" id="ARBA00006484"/>
    </source>
</evidence>
<dbReference type="Proteomes" id="UP001161757">
    <property type="component" value="Unassembled WGS sequence"/>
</dbReference>
<reference evidence="3" key="1">
    <citation type="submission" date="2023-01" db="EMBL/GenBank/DDBJ databases">
        <title>Exophiala dermititidis isolated from Cystic Fibrosis Patient.</title>
        <authorList>
            <person name="Kurbessoian T."/>
            <person name="Crocker A."/>
            <person name="Murante D."/>
            <person name="Hogan D.A."/>
            <person name="Stajich J.E."/>
        </authorList>
    </citation>
    <scope>NUCLEOTIDE SEQUENCE</scope>
    <source>
        <strain evidence="3">Ex8</strain>
    </source>
</reference>
<dbReference type="Gene3D" id="3.40.50.720">
    <property type="entry name" value="NAD(P)-binding Rossmann-like Domain"/>
    <property type="match status" value="1"/>
</dbReference>
<comment type="similarity">
    <text evidence="1">Belongs to the short-chain dehydrogenases/reductases (SDR) family.</text>
</comment>
<dbReference type="InterPro" id="IPR002347">
    <property type="entry name" value="SDR_fam"/>
</dbReference>
<dbReference type="SUPFAM" id="SSF51735">
    <property type="entry name" value="NAD(P)-binding Rossmann-fold domains"/>
    <property type="match status" value="1"/>
</dbReference>
<keyword evidence="2" id="KW-0560">Oxidoreductase</keyword>
<gene>
    <name evidence="3" type="ORF">HRR80_000720</name>
</gene>
<dbReference type="Pfam" id="PF00106">
    <property type="entry name" value="adh_short"/>
    <property type="match status" value="1"/>
</dbReference>
<dbReference type="AlphaFoldDB" id="A0AAN6F3C3"/>
<dbReference type="PRINTS" id="PR00081">
    <property type="entry name" value="GDHRDH"/>
</dbReference>
<dbReference type="PANTHER" id="PTHR43157:SF31">
    <property type="entry name" value="PHOSPHATIDYLINOSITOL-GLYCAN BIOSYNTHESIS CLASS F PROTEIN"/>
    <property type="match status" value="1"/>
</dbReference>
<evidence type="ECO:0008006" key="5">
    <source>
        <dbReference type="Google" id="ProtNLM"/>
    </source>
</evidence>